<dbReference type="EMBL" id="KZ663931">
    <property type="protein sequence ID" value="PPS08905.1"/>
    <property type="molecule type" value="Genomic_DNA"/>
</dbReference>
<sequence>MVAFGMNVAAGAGAGEEAEWQALVASVNIGCYHVFGVPMCLVMDFNCCMGVKVVLCLRGNLMELDELGGNWCGKNQGR</sequence>
<proteinExistence type="predicted"/>
<gene>
    <name evidence="1" type="ORF">GOBAR_AA11734</name>
</gene>
<reference evidence="1 2" key="1">
    <citation type="submission" date="2015-01" db="EMBL/GenBank/DDBJ databases">
        <title>Genome of allotetraploid Gossypium barbadense reveals genomic plasticity and fiber elongation in cotton evolution.</title>
        <authorList>
            <person name="Chen X."/>
            <person name="Liu X."/>
            <person name="Zhao B."/>
            <person name="Zheng H."/>
            <person name="Hu Y."/>
            <person name="Lu G."/>
            <person name="Yang C."/>
            <person name="Chen J."/>
            <person name="Shan C."/>
            <person name="Zhang L."/>
            <person name="Zhou Y."/>
            <person name="Wang L."/>
            <person name="Guo W."/>
            <person name="Bai Y."/>
            <person name="Ruan J."/>
            <person name="Shangguan X."/>
            <person name="Mao Y."/>
            <person name="Jiang J."/>
            <person name="Zhu Y."/>
            <person name="Lei J."/>
            <person name="Kang H."/>
            <person name="Chen S."/>
            <person name="He X."/>
            <person name="Wang R."/>
            <person name="Wang Y."/>
            <person name="Chen J."/>
            <person name="Wang L."/>
            <person name="Yu S."/>
            <person name="Wang B."/>
            <person name="Wei J."/>
            <person name="Song S."/>
            <person name="Lu X."/>
            <person name="Gao Z."/>
            <person name="Gu W."/>
            <person name="Deng X."/>
            <person name="Ma D."/>
            <person name="Wang S."/>
            <person name="Liang W."/>
            <person name="Fang L."/>
            <person name="Cai C."/>
            <person name="Zhu X."/>
            <person name="Zhou B."/>
            <person name="Zhang Y."/>
            <person name="Chen Z."/>
            <person name="Xu S."/>
            <person name="Zhu R."/>
            <person name="Wang S."/>
            <person name="Zhang T."/>
            <person name="Zhao G."/>
        </authorList>
    </citation>
    <scope>NUCLEOTIDE SEQUENCE [LARGE SCALE GENOMIC DNA]</scope>
    <source>
        <strain evidence="2">cv. Xinhai21</strain>
        <tissue evidence="1">Leaf</tissue>
    </source>
</reference>
<organism evidence="1 2">
    <name type="scientific">Gossypium barbadense</name>
    <name type="common">Sea Island cotton</name>
    <name type="synonym">Hibiscus barbadensis</name>
    <dbReference type="NCBI Taxonomy" id="3634"/>
    <lineage>
        <taxon>Eukaryota</taxon>
        <taxon>Viridiplantae</taxon>
        <taxon>Streptophyta</taxon>
        <taxon>Embryophyta</taxon>
        <taxon>Tracheophyta</taxon>
        <taxon>Spermatophyta</taxon>
        <taxon>Magnoliopsida</taxon>
        <taxon>eudicotyledons</taxon>
        <taxon>Gunneridae</taxon>
        <taxon>Pentapetalae</taxon>
        <taxon>rosids</taxon>
        <taxon>malvids</taxon>
        <taxon>Malvales</taxon>
        <taxon>Malvaceae</taxon>
        <taxon>Malvoideae</taxon>
        <taxon>Gossypium</taxon>
    </lineage>
</organism>
<accession>A0A2P5XZY5</accession>
<dbReference type="Proteomes" id="UP000239757">
    <property type="component" value="Unassembled WGS sequence"/>
</dbReference>
<name>A0A2P5XZY5_GOSBA</name>
<evidence type="ECO:0000313" key="2">
    <source>
        <dbReference type="Proteomes" id="UP000239757"/>
    </source>
</evidence>
<evidence type="ECO:0000313" key="1">
    <source>
        <dbReference type="EMBL" id="PPS08905.1"/>
    </source>
</evidence>
<dbReference type="AlphaFoldDB" id="A0A2P5XZY5"/>
<protein>
    <submittedName>
        <fullName evidence="1">Uncharacterized protein</fullName>
    </submittedName>
</protein>